<evidence type="ECO:0000256" key="9">
    <source>
        <dbReference type="ARBA" id="ARBA00022840"/>
    </source>
</evidence>
<dbReference type="InterPro" id="IPR003594">
    <property type="entry name" value="HATPase_dom"/>
</dbReference>
<evidence type="ECO:0000256" key="4">
    <source>
        <dbReference type="ARBA" id="ARBA00022553"/>
    </source>
</evidence>
<evidence type="ECO:0000256" key="12">
    <source>
        <dbReference type="SAM" id="Coils"/>
    </source>
</evidence>
<evidence type="ECO:0000256" key="6">
    <source>
        <dbReference type="ARBA" id="ARBA00022692"/>
    </source>
</evidence>
<dbReference type="Proteomes" id="UP000825799">
    <property type="component" value="Chromosome"/>
</dbReference>
<gene>
    <name evidence="16" type="ORF">K1X15_09885</name>
</gene>
<dbReference type="Gene3D" id="1.10.287.130">
    <property type="match status" value="1"/>
</dbReference>
<keyword evidence="17" id="KW-1185">Reference proteome</keyword>
<dbReference type="SUPFAM" id="SSF47384">
    <property type="entry name" value="Homodimeric domain of signal transducing histidine kinase"/>
    <property type="match status" value="1"/>
</dbReference>
<dbReference type="PROSITE" id="PS50109">
    <property type="entry name" value="HIS_KIN"/>
    <property type="match status" value="1"/>
</dbReference>
<evidence type="ECO:0000256" key="8">
    <source>
        <dbReference type="ARBA" id="ARBA00022777"/>
    </source>
</evidence>
<keyword evidence="12" id="KW-0175">Coiled coil</keyword>
<dbReference type="SUPFAM" id="SSF55874">
    <property type="entry name" value="ATPase domain of HSP90 chaperone/DNA topoisomerase II/histidine kinase"/>
    <property type="match status" value="1"/>
</dbReference>
<evidence type="ECO:0000256" key="5">
    <source>
        <dbReference type="ARBA" id="ARBA00022679"/>
    </source>
</evidence>
<dbReference type="CDD" id="cd00082">
    <property type="entry name" value="HisKA"/>
    <property type="match status" value="1"/>
</dbReference>
<proteinExistence type="predicted"/>
<keyword evidence="9" id="KW-0067">ATP-binding</keyword>
<dbReference type="RefSeq" id="WP_220307270.1">
    <property type="nucleotide sequence ID" value="NZ_CP080590.1"/>
</dbReference>
<dbReference type="EC" id="2.7.13.3" evidence="3"/>
<keyword evidence="5" id="KW-0808">Transferase</keyword>
<keyword evidence="4" id="KW-0597">Phosphoprotein</keyword>
<keyword evidence="11" id="KW-0902">Two-component regulatory system</keyword>
<dbReference type="InterPro" id="IPR013727">
    <property type="entry name" value="2CSK_N"/>
</dbReference>
<keyword evidence="10 13" id="KW-1133">Transmembrane helix</keyword>
<evidence type="ECO:0000256" key="2">
    <source>
        <dbReference type="ARBA" id="ARBA00004141"/>
    </source>
</evidence>
<reference evidence="16 17" key="1">
    <citation type="submission" date="2021-08" db="EMBL/GenBank/DDBJ databases">
        <title>Devosia salina sp. nov., isolated from the South China Sea sediment.</title>
        <authorList>
            <person name="Zhou Z."/>
        </authorList>
    </citation>
    <scope>NUCLEOTIDE SEQUENCE [LARGE SCALE GENOMIC DNA]</scope>
    <source>
        <strain evidence="16 17">SCS-3</strain>
    </source>
</reference>
<dbReference type="SMART" id="SM00388">
    <property type="entry name" value="HisKA"/>
    <property type="match status" value="1"/>
</dbReference>
<evidence type="ECO:0000256" key="7">
    <source>
        <dbReference type="ARBA" id="ARBA00022741"/>
    </source>
</evidence>
<keyword evidence="13" id="KW-0472">Membrane</keyword>
<comment type="catalytic activity">
    <reaction evidence="1">
        <text>ATP + protein L-histidine = ADP + protein N-phospho-L-histidine.</text>
        <dbReference type="EC" id="2.7.13.3"/>
    </reaction>
</comment>
<dbReference type="Gene3D" id="3.30.565.10">
    <property type="entry name" value="Histidine kinase-like ATPase, C-terminal domain"/>
    <property type="match status" value="1"/>
</dbReference>
<keyword evidence="7" id="KW-0547">Nucleotide-binding</keyword>
<evidence type="ECO:0000256" key="3">
    <source>
        <dbReference type="ARBA" id="ARBA00012438"/>
    </source>
</evidence>
<dbReference type="Pfam" id="PF02518">
    <property type="entry name" value="HATPase_c"/>
    <property type="match status" value="1"/>
</dbReference>
<keyword evidence="6 13" id="KW-0812">Transmembrane</keyword>
<protein>
    <recommendedName>
        <fullName evidence="3">histidine kinase</fullName>
        <ecNumber evidence="3">2.7.13.3</ecNumber>
    </recommendedName>
</protein>
<organism evidence="16 17">
    <name type="scientific">Devosia salina</name>
    <dbReference type="NCBI Taxonomy" id="2860336"/>
    <lineage>
        <taxon>Bacteria</taxon>
        <taxon>Pseudomonadati</taxon>
        <taxon>Pseudomonadota</taxon>
        <taxon>Alphaproteobacteria</taxon>
        <taxon>Hyphomicrobiales</taxon>
        <taxon>Devosiaceae</taxon>
        <taxon>Devosia</taxon>
    </lineage>
</organism>
<evidence type="ECO:0000259" key="14">
    <source>
        <dbReference type="PROSITE" id="PS50109"/>
    </source>
</evidence>
<dbReference type="EMBL" id="CP080590">
    <property type="protein sequence ID" value="QYO78818.1"/>
    <property type="molecule type" value="Genomic_DNA"/>
</dbReference>
<comment type="subcellular location">
    <subcellularLocation>
        <location evidence="2">Membrane</location>
        <topology evidence="2">Multi-pass membrane protein</topology>
    </subcellularLocation>
</comment>
<dbReference type="InterPro" id="IPR005467">
    <property type="entry name" value="His_kinase_dom"/>
</dbReference>
<dbReference type="Pfam" id="PF08521">
    <property type="entry name" value="2CSK_N"/>
    <property type="match status" value="1"/>
</dbReference>
<evidence type="ECO:0000256" key="10">
    <source>
        <dbReference type="ARBA" id="ARBA00022989"/>
    </source>
</evidence>
<name>A0ABX8WIV3_9HYPH</name>
<dbReference type="PANTHER" id="PTHR45436:SF14">
    <property type="entry name" value="SENSOR PROTEIN QSEC"/>
    <property type="match status" value="1"/>
</dbReference>
<dbReference type="CDD" id="cd00075">
    <property type="entry name" value="HATPase"/>
    <property type="match status" value="1"/>
</dbReference>
<keyword evidence="8 16" id="KW-0418">Kinase</keyword>
<dbReference type="Pfam" id="PF00512">
    <property type="entry name" value="HisKA"/>
    <property type="match status" value="1"/>
</dbReference>
<evidence type="ECO:0000313" key="16">
    <source>
        <dbReference type="EMBL" id="QYO78818.1"/>
    </source>
</evidence>
<dbReference type="InterPro" id="IPR036890">
    <property type="entry name" value="HATPase_C_sf"/>
</dbReference>
<sequence length="434" mass="46631">MKRRSLFWQLAIGLSAMTGLLWLGAAAISAAVMSHAINEAYDYALEQVADRLLPLAVHDLREPHERRQIEADREDGGEFRYVIRDPGGNIVLNDGDLPETILPQITDDGQFDTEAGRAYARTDPRSGFSIVVLEAESERSEALFDGGWALLGPLAALLPLVALGVWLALRLALAPLQRLRADLAERGRHNLAPLDPASYPPELTPIVGEMASLLDRLQGAMDAERAFAATSAHELRTPIAGALAQTQLLAAELRQHPAAQRTAEIERALRRLSALAERLLQLTRLEAGFARSDTEIDLLPVIDLVVRDFVGSGAPLTLEVEAGAAPKGRVDSDAFALVLRNLIDNAMRHGDPASEVVLRACRDGTIRVINAGPVVPPETLSTLGHPFVRGQTSASGTGIGLSMVRSVVEQTGGSLSFLSPAQGRSDGFEVAVRF</sequence>
<dbReference type="InterPro" id="IPR003661">
    <property type="entry name" value="HisK_dim/P_dom"/>
</dbReference>
<dbReference type="PANTHER" id="PTHR45436">
    <property type="entry name" value="SENSOR HISTIDINE KINASE YKOH"/>
    <property type="match status" value="1"/>
</dbReference>
<evidence type="ECO:0000256" key="11">
    <source>
        <dbReference type="ARBA" id="ARBA00023012"/>
    </source>
</evidence>
<dbReference type="GO" id="GO:0016301">
    <property type="term" value="F:kinase activity"/>
    <property type="evidence" value="ECO:0007669"/>
    <property type="project" value="UniProtKB-KW"/>
</dbReference>
<evidence type="ECO:0000256" key="1">
    <source>
        <dbReference type="ARBA" id="ARBA00000085"/>
    </source>
</evidence>
<accession>A0ABX8WIV3</accession>
<dbReference type="Gene3D" id="1.20.5.1040">
    <property type="entry name" value="Sensor protein qsec"/>
    <property type="match status" value="1"/>
</dbReference>
<evidence type="ECO:0000259" key="15">
    <source>
        <dbReference type="PROSITE" id="PS50885"/>
    </source>
</evidence>
<evidence type="ECO:0000313" key="17">
    <source>
        <dbReference type="Proteomes" id="UP000825799"/>
    </source>
</evidence>
<dbReference type="InterPro" id="IPR003660">
    <property type="entry name" value="HAMP_dom"/>
</dbReference>
<feature type="coiled-coil region" evidence="12">
    <location>
        <begin position="258"/>
        <end position="285"/>
    </location>
</feature>
<feature type="domain" description="Histidine kinase" evidence="14">
    <location>
        <begin position="230"/>
        <end position="434"/>
    </location>
</feature>
<evidence type="ECO:0000256" key="13">
    <source>
        <dbReference type="SAM" id="Phobius"/>
    </source>
</evidence>
<feature type="domain" description="HAMP" evidence="15">
    <location>
        <begin position="170"/>
        <end position="222"/>
    </location>
</feature>
<dbReference type="SMART" id="SM00387">
    <property type="entry name" value="HATPase_c"/>
    <property type="match status" value="1"/>
</dbReference>
<dbReference type="PROSITE" id="PS50885">
    <property type="entry name" value="HAMP"/>
    <property type="match status" value="1"/>
</dbReference>
<feature type="transmembrane region" description="Helical" evidence="13">
    <location>
        <begin position="147"/>
        <end position="169"/>
    </location>
</feature>
<dbReference type="InterPro" id="IPR050428">
    <property type="entry name" value="TCS_sensor_his_kinase"/>
</dbReference>
<dbReference type="InterPro" id="IPR036097">
    <property type="entry name" value="HisK_dim/P_sf"/>
</dbReference>